<dbReference type="AlphaFoldDB" id="A0A9P3ZJJ0"/>
<dbReference type="Proteomes" id="UP000323119">
    <property type="component" value="Unassembled WGS sequence"/>
</dbReference>
<accession>A0A9P3ZJJ0</accession>
<organism evidence="1 2">
    <name type="scientific">Alistipes onderdonkii</name>
    <dbReference type="NCBI Taxonomy" id="328813"/>
    <lineage>
        <taxon>Bacteria</taxon>
        <taxon>Pseudomonadati</taxon>
        <taxon>Bacteroidota</taxon>
        <taxon>Bacteroidia</taxon>
        <taxon>Bacteroidales</taxon>
        <taxon>Rikenellaceae</taxon>
        <taxon>Alistipes</taxon>
    </lineage>
</organism>
<dbReference type="RefSeq" id="WP_055203870.1">
    <property type="nucleotide sequence ID" value="NZ_DAWDXQ010000004.1"/>
</dbReference>
<dbReference type="EMBL" id="VVUY01000006">
    <property type="protein sequence ID" value="KAA2561669.1"/>
    <property type="molecule type" value="Genomic_DNA"/>
</dbReference>
<protein>
    <submittedName>
        <fullName evidence="1">Uncharacterized protein</fullName>
    </submittedName>
</protein>
<evidence type="ECO:0000313" key="2">
    <source>
        <dbReference type="Proteomes" id="UP000323119"/>
    </source>
</evidence>
<name>A0A9P3ZJJ0_9BACT</name>
<comment type="caution">
    <text evidence="1">The sequence shown here is derived from an EMBL/GenBank/DDBJ whole genome shotgun (WGS) entry which is preliminary data.</text>
</comment>
<reference evidence="1 2" key="1">
    <citation type="journal article" date="2019" name="Nat. Med.">
        <title>A library of human gut bacterial isolates paired with longitudinal multiomics data enables mechanistic microbiome research.</title>
        <authorList>
            <person name="Poyet M."/>
            <person name="Groussin M."/>
            <person name="Gibbons S.M."/>
            <person name="Avila-Pacheco J."/>
            <person name="Jiang X."/>
            <person name="Kearney S.M."/>
            <person name="Perrotta A.R."/>
            <person name="Berdy B."/>
            <person name="Zhao S."/>
            <person name="Lieberman T.D."/>
            <person name="Swanson P.K."/>
            <person name="Smith M."/>
            <person name="Roesemann S."/>
            <person name="Alexander J.E."/>
            <person name="Rich S.A."/>
            <person name="Livny J."/>
            <person name="Vlamakis H."/>
            <person name="Clish C."/>
            <person name="Bullock K."/>
            <person name="Deik A."/>
            <person name="Scott J."/>
            <person name="Pierce K.A."/>
            <person name="Xavier R.J."/>
            <person name="Alm E.J."/>
        </authorList>
    </citation>
    <scope>NUCLEOTIDE SEQUENCE [LARGE SCALE GENOMIC DNA]</scope>
    <source>
        <strain evidence="1 2">BIOML-A204</strain>
    </source>
</reference>
<evidence type="ECO:0000313" key="1">
    <source>
        <dbReference type="EMBL" id="KAA2561669.1"/>
    </source>
</evidence>
<sequence length="142" mass="16855">MKNVLKYLIEQSLDCLYANDKDLLERKVAERDITHRFAHYFENNIAGTIVAEYNVDCEYNRDGYGIKQVNGNYVYPDFILHKRGCNDNNILIIEFKTWWNSENNADIDKIKWMMNPQLRYGYKFGCSIVLNKKSADIQWIEI</sequence>
<dbReference type="Gene3D" id="3.40.91.30">
    <property type="match status" value="1"/>
</dbReference>
<gene>
    <name evidence="1" type="ORF">F2S36_08940</name>
</gene>
<proteinExistence type="predicted"/>